<proteinExistence type="predicted"/>
<dbReference type="GeneID" id="24823641"/>
<dbReference type="AlphaFoldDB" id="A0A0E3LLJ2"/>
<dbReference type="KEGG" id="mbw:MSBRW_2113"/>
<gene>
    <name evidence="1" type="ORF">MSBRW_2113</name>
</gene>
<evidence type="ECO:0000313" key="2">
    <source>
        <dbReference type="Proteomes" id="UP000033038"/>
    </source>
</evidence>
<dbReference type="PATRIC" id="fig|1434109.4.peg.2719"/>
<dbReference type="RefSeq" id="WP_011307562.1">
    <property type="nucleotide sequence ID" value="NZ_CP009526.1"/>
</dbReference>
<reference evidence="1 2" key="1">
    <citation type="submission" date="2014-07" db="EMBL/GenBank/DDBJ databases">
        <title>Methanogenic archaea and the global carbon cycle.</title>
        <authorList>
            <person name="Henriksen J.R."/>
            <person name="Luke J."/>
            <person name="Reinhart S."/>
            <person name="Benedict M.N."/>
            <person name="Youngblut N.D."/>
            <person name="Metcalf M.E."/>
            <person name="Whitaker R.J."/>
            <person name="Metcalf W.W."/>
        </authorList>
    </citation>
    <scope>NUCLEOTIDE SEQUENCE [LARGE SCALE GENOMIC DNA]</scope>
    <source>
        <strain evidence="1 2">Wiesmoor</strain>
    </source>
</reference>
<organism evidence="1 2">
    <name type="scientific">Methanosarcina barkeri str. Wiesmoor</name>
    <dbReference type="NCBI Taxonomy" id="1434109"/>
    <lineage>
        <taxon>Archaea</taxon>
        <taxon>Methanobacteriati</taxon>
        <taxon>Methanobacteriota</taxon>
        <taxon>Stenosarchaea group</taxon>
        <taxon>Methanomicrobia</taxon>
        <taxon>Methanosarcinales</taxon>
        <taxon>Methanosarcinaceae</taxon>
        <taxon>Methanosarcina</taxon>
    </lineage>
</organism>
<dbReference type="HOGENOM" id="CLU_2550225_0_0_2"/>
<evidence type="ECO:0000313" key="1">
    <source>
        <dbReference type="EMBL" id="AKB51366.1"/>
    </source>
</evidence>
<accession>A0A0E3LLJ2</accession>
<dbReference type="EMBL" id="CP009526">
    <property type="protein sequence ID" value="AKB51366.1"/>
    <property type="molecule type" value="Genomic_DNA"/>
</dbReference>
<name>A0A0E3LLJ2_METBA</name>
<sequence length="82" mass="9399">MKLLIVGKAIDYCWKFTYWDYMVIAFLNSGLSPVADDRLFRKNELQDANSKEEIFITTGAQRVTNTPSFKDCLIIIGSNKKC</sequence>
<dbReference type="Proteomes" id="UP000033038">
    <property type="component" value="Chromosome"/>
</dbReference>
<protein>
    <submittedName>
        <fullName evidence="1">Uncharacterized protein</fullName>
    </submittedName>
</protein>